<organism evidence="5 6">
    <name type="scientific">Dendryphion nanum</name>
    <dbReference type="NCBI Taxonomy" id="256645"/>
    <lineage>
        <taxon>Eukaryota</taxon>
        <taxon>Fungi</taxon>
        <taxon>Dikarya</taxon>
        <taxon>Ascomycota</taxon>
        <taxon>Pezizomycotina</taxon>
        <taxon>Dothideomycetes</taxon>
        <taxon>Pleosporomycetidae</taxon>
        <taxon>Pleosporales</taxon>
        <taxon>Torulaceae</taxon>
        <taxon>Dendryphion</taxon>
    </lineage>
</organism>
<dbReference type="GO" id="GO:0016787">
    <property type="term" value="F:hydrolase activity"/>
    <property type="evidence" value="ECO:0007669"/>
    <property type="project" value="UniProtKB-KW"/>
</dbReference>
<evidence type="ECO:0000256" key="1">
    <source>
        <dbReference type="ARBA" id="ARBA00022741"/>
    </source>
</evidence>
<comment type="caution">
    <text evidence="5">The sequence shown here is derived from an EMBL/GenBank/DDBJ whole genome shotgun (WGS) entry which is preliminary data.</text>
</comment>
<proteinExistence type="predicted"/>
<dbReference type="GO" id="GO:0008094">
    <property type="term" value="F:ATP-dependent activity, acting on DNA"/>
    <property type="evidence" value="ECO:0007669"/>
    <property type="project" value="TreeGrafter"/>
</dbReference>
<dbReference type="GO" id="GO:0005634">
    <property type="term" value="C:nucleus"/>
    <property type="evidence" value="ECO:0007669"/>
    <property type="project" value="TreeGrafter"/>
</dbReference>
<evidence type="ECO:0000256" key="3">
    <source>
        <dbReference type="ARBA" id="ARBA00022840"/>
    </source>
</evidence>
<feature type="domain" description="Helicase C-terminal" evidence="4">
    <location>
        <begin position="3"/>
        <end position="87"/>
    </location>
</feature>
<dbReference type="GO" id="GO:0006281">
    <property type="term" value="P:DNA repair"/>
    <property type="evidence" value="ECO:0007669"/>
    <property type="project" value="TreeGrafter"/>
</dbReference>
<dbReference type="CDD" id="cd18793">
    <property type="entry name" value="SF2_C_SNF"/>
    <property type="match status" value="1"/>
</dbReference>
<dbReference type="Proteomes" id="UP000700596">
    <property type="component" value="Unassembled WGS sequence"/>
</dbReference>
<dbReference type="OrthoDB" id="448448at2759"/>
<evidence type="ECO:0000259" key="4">
    <source>
        <dbReference type="SMART" id="SM00490"/>
    </source>
</evidence>
<gene>
    <name evidence="5" type="ORF">B0J11DRAFT_437530</name>
</gene>
<keyword evidence="6" id="KW-1185">Reference proteome</keyword>
<dbReference type="InterPro" id="IPR027417">
    <property type="entry name" value="P-loop_NTPase"/>
</dbReference>
<keyword evidence="1" id="KW-0547">Nucleotide-binding</keyword>
<dbReference type="PANTHER" id="PTHR45626:SF22">
    <property type="entry name" value="DNA REPAIR PROTEIN RAD5"/>
    <property type="match status" value="1"/>
</dbReference>
<dbReference type="PANTHER" id="PTHR45626">
    <property type="entry name" value="TRANSCRIPTION TERMINATION FACTOR 2-RELATED"/>
    <property type="match status" value="1"/>
</dbReference>
<protein>
    <submittedName>
        <fullName evidence="5">P-loop containing nucleoside triphosphate hydrolase protein</fullName>
    </submittedName>
</protein>
<name>A0A9P9DNL4_9PLEO</name>
<dbReference type="InterPro" id="IPR050628">
    <property type="entry name" value="SNF2_RAD54_helicase_TF"/>
</dbReference>
<keyword evidence="2 5" id="KW-0378">Hydrolase</keyword>
<feature type="non-terminal residue" evidence="5">
    <location>
        <position position="1"/>
    </location>
</feature>
<dbReference type="SUPFAM" id="SSF52540">
    <property type="entry name" value="P-loop containing nucleoside triphosphate hydrolases"/>
    <property type="match status" value="1"/>
</dbReference>
<evidence type="ECO:0000313" key="6">
    <source>
        <dbReference type="Proteomes" id="UP000700596"/>
    </source>
</evidence>
<reference evidence="5" key="1">
    <citation type="journal article" date="2021" name="Nat. Commun.">
        <title>Genetic determinants of endophytism in the Arabidopsis root mycobiome.</title>
        <authorList>
            <person name="Mesny F."/>
            <person name="Miyauchi S."/>
            <person name="Thiergart T."/>
            <person name="Pickel B."/>
            <person name="Atanasova L."/>
            <person name="Karlsson M."/>
            <person name="Huettel B."/>
            <person name="Barry K.W."/>
            <person name="Haridas S."/>
            <person name="Chen C."/>
            <person name="Bauer D."/>
            <person name="Andreopoulos W."/>
            <person name="Pangilinan J."/>
            <person name="LaButti K."/>
            <person name="Riley R."/>
            <person name="Lipzen A."/>
            <person name="Clum A."/>
            <person name="Drula E."/>
            <person name="Henrissat B."/>
            <person name="Kohler A."/>
            <person name="Grigoriev I.V."/>
            <person name="Martin F.M."/>
            <person name="Hacquard S."/>
        </authorList>
    </citation>
    <scope>NUCLEOTIDE SEQUENCE</scope>
    <source>
        <strain evidence="5">MPI-CAGE-CH-0243</strain>
    </source>
</reference>
<sequence length="152" mass="17412">SLDIFGWLLEAKNIPYLRVDGSLQFSKRKVELTQFQAQPYTLVLLMTLGTGAVRLNNLSVATRVHFLKPQWNPSIESQAIGRVVRIGQEQAVTVVWYIMNRTVEKNVQNKQLRKLRLAHGGFSHGKAEEAKTRMRRLEVRFTICPSCPTTLY</sequence>
<keyword evidence="3" id="KW-0067">ATP-binding</keyword>
<dbReference type="InterPro" id="IPR001650">
    <property type="entry name" value="Helicase_C-like"/>
</dbReference>
<dbReference type="EMBL" id="JAGMWT010000009">
    <property type="protein sequence ID" value="KAH7122800.1"/>
    <property type="molecule type" value="Genomic_DNA"/>
</dbReference>
<accession>A0A9P9DNL4</accession>
<dbReference type="GO" id="GO:0005524">
    <property type="term" value="F:ATP binding"/>
    <property type="evidence" value="ECO:0007669"/>
    <property type="project" value="UniProtKB-KW"/>
</dbReference>
<evidence type="ECO:0000256" key="2">
    <source>
        <dbReference type="ARBA" id="ARBA00022801"/>
    </source>
</evidence>
<dbReference type="Pfam" id="PF00271">
    <property type="entry name" value="Helicase_C"/>
    <property type="match status" value="1"/>
</dbReference>
<dbReference type="SMART" id="SM00490">
    <property type="entry name" value="HELICc"/>
    <property type="match status" value="1"/>
</dbReference>
<evidence type="ECO:0000313" key="5">
    <source>
        <dbReference type="EMBL" id="KAH7122800.1"/>
    </source>
</evidence>
<dbReference type="AlphaFoldDB" id="A0A9P9DNL4"/>
<dbReference type="Gene3D" id="3.40.50.300">
    <property type="entry name" value="P-loop containing nucleotide triphosphate hydrolases"/>
    <property type="match status" value="1"/>
</dbReference>
<dbReference type="InterPro" id="IPR049730">
    <property type="entry name" value="SNF2/RAD54-like_C"/>
</dbReference>